<dbReference type="EMBL" id="CP012643">
    <property type="protein sequence ID" value="ALI99758.1"/>
    <property type="molecule type" value="Genomic_DNA"/>
</dbReference>
<dbReference type="Gene3D" id="3.90.550.10">
    <property type="entry name" value="Spore Coat Polysaccharide Biosynthesis Protein SpsA, Chain A"/>
    <property type="match status" value="1"/>
</dbReference>
<evidence type="ECO:0000259" key="1">
    <source>
        <dbReference type="Pfam" id="PF00535"/>
    </source>
</evidence>
<gene>
    <name evidence="2" type="ORF">DC20_13215</name>
</gene>
<dbReference type="KEGG" id="rti:DC20_13215"/>
<name>A0A0P0C4I6_9BACT</name>
<dbReference type="OrthoDB" id="2087036at2"/>
<dbReference type="SUPFAM" id="SSF53448">
    <property type="entry name" value="Nucleotide-diphospho-sugar transferases"/>
    <property type="match status" value="1"/>
</dbReference>
<keyword evidence="3" id="KW-1185">Reference proteome</keyword>
<accession>A0A0P0C4I6</accession>
<dbReference type="PATRIC" id="fig|512763.3.peg.2899"/>
<dbReference type="Proteomes" id="UP000061382">
    <property type="component" value="Chromosome"/>
</dbReference>
<evidence type="ECO:0000313" key="2">
    <source>
        <dbReference type="EMBL" id="ALI99758.1"/>
    </source>
</evidence>
<sequence length="328" mass="38290">MAVTIAIPTYNRNIKLKRTVELLLPQLNPQIKLKIFDNCSDIPVSETLKDILDSGIEIERNKINIGMSGNFIKCFESCDTEWLWMLGDDDPPCANAIQIIEDVINSNANCSFINFKTITMAKDRNQSFFVNDCDELIDRIDSFGNLLYISVGLYNLKKLSSGYKTMYQYSYTLAPHMALLLSALSNSSNHKVLFSDKVIINSMAHDTNHDESWNWIVVSMAIFLLYETVFNVSHKSKVKLKKHLKTHVVGPKEMYSEIARFDPFLKNYEQDKYWYDQVFMRAKIAMTAKDWFYFLFYKLKLAFKYYIMKLRGKNKHNQELITTVYKRI</sequence>
<dbReference type="InterPro" id="IPR001173">
    <property type="entry name" value="Glyco_trans_2-like"/>
</dbReference>
<dbReference type="AlphaFoldDB" id="A0A0P0C4I6"/>
<dbReference type="RefSeq" id="WP_062544263.1">
    <property type="nucleotide sequence ID" value="NZ_CP012643.1"/>
</dbReference>
<evidence type="ECO:0000313" key="3">
    <source>
        <dbReference type="Proteomes" id="UP000061382"/>
    </source>
</evidence>
<dbReference type="Pfam" id="PF00535">
    <property type="entry name" value="Glycos_transf_2"/>
    <property type="match status" value="1"/>
</dbReference>
<protein>
    <recommendedName>
        <fullName evidence="1">Glycosyltransferase 2-like domain-containing protein</fullName>
    </recommendedName>
</protein>
<dbReference type="STRING" id="512763.DC20_13215"/>
<reference evidence="2 3" key="1">
    <citation type="submission" date="2015-08" db="EMBL/GenBank/DDBJ databases">
        <title>Complete genome sequence of Rufibacter tibetensis strain 1351t, a radiation-resistant bacterium from tibet plateau.</title>
        <authorList>
            <person name="Dai J."/>
        </authorList>
    </citation>
    <scope>NUCLEOTIDE SEQUENCE [LARGE SCALE GENOMIC DNA]</scope>
    <source>
        <strain evidence="2 3">1351</strain>
    </source>
</reference>
<proteinExistence type="predicted"/>
<dbReference type="InterPro" id="IPR029044">
    <property type="entry name" value="Nucleotide-diphossugar_trans"/>
</dbReference>
<feature type="domain" description="Glycosyltransferase 2-like" evidence="1">
    <location>
        <begin position="4"/>
        <end position="100"/>
    </location>
</feature>
<organism evidence="2 3">
    <name type="scientific">Rufibacter tibetensis</name>
    <dbReference type="NCBI Taxonomy" id="512763"/>
    <lineage>
        <taxon>Bacteria</taxon>
        <taxon>Pseudomonadati</taxon>
        <taxon>Bacteroidota</taxon>
        <taxon>Cytophagia</taxon>
        <taxon>Cytophagales</taxon>
        <taxon>Hymenobacteraceae</taxon>
        <taxon>Rufibacter</taxon>
    </lineage>
</organism>